<evidence type="ECO:0000259" key="12">
    <source>
        <dbReference type="PROSITE" id="PS51198"/>
    </source>
</evidence>
<feature type="domain" description="UvrD-like helicase ATP-binding" evidence="12">
    <location>
        <begin position="1"/>
        <end position="278"/>
    </location>
</feature>
<reference evidence="14 15" key="1">
    <citation type="journal article" date="2016" name="Nat. Commun.">
        <title>Thousands of microbial genomes shed light on interconnected biogeochemical processes in an aquifer system.</title>
        <authorList>
            <person name="Anantharaman K."/>
            <person name="Brown C.T."/>
            <person name="Hug L.A."/>
            <person name="Sharon I."/>
            <person name="Castelle C.J."/>
            <person name="Probst A.J."/>
            <person name="Thomas B.C."/>
            <person name="Singh A."/>
            <person name="Wilkins M.J."/>
            <person name="Karaoz U."/>
            <person name="Brodie E.L."/>
            <person name="Williams K.H."/>
            <person name="Hubbard S.S."/>
            <person name="Banfield J.F."/>
        </authorList>
    </citation>
    <scope>NUCLEOTIDE SEQUENCE [LARGE SCALE GENOMIC DNA]</scope>
</reference>
<keyword evidence="6" id="KW-0238">DNA-binding</keyword>
<evidence type="ECO:0000256" key="1">
    <source>
        <dbReference type="ARBA" id="ARBA00009922"/>
    </source>
</evidence>
<sequence>MSLNKVQEEAVVYPGKAALVLSGPGSGKTRVITHRIAYLIKDQEVSPDEILAVTFTNKAAGEMKERVRNLVKSAPSWMGTFHSLGARILRLDGKEIGLSPNFVIYDQDDSLSLIKEILKDLSIDPKNFSPTSFASAIESAKNELVGPGEYSSLARGYFQELVAKVFALYQQTLKKNEALDFNDLLMQTLVLFDKAPYVLKKYQNRFKHVLVDEYQDTNRAQYLFAKKLAGGSRGLFVVGDASQAIYSWRGADFRNILNFTKDFPESKVFHLEQNYRSTKKILSAAAAVISHNRSHPILDLWTENEEGIPTVVYEAKNELEEAAFITRTLTNLIASSQGFELKDFAVLYRTNAQSRVLEEAFLNEAIPYLLVGGTHFYDRREVKDVLAYLRTIYNSSDSVSYKRIVNVPPRGIGPAALGDVTNSKVTQFNTMLEELRLKAASLSTLDLIDLVLKETNYLAYLDDGTLEGASRVENVKELRSVATQFPLLADFLENVALVEQEYLPDHPKVLEKNKNAVSLMTLHAAKGLEFSIVFMIGMEEGIFPHSRSMAEAGELEEERRLCYVGMTRAKKQLYLTFTQNRLYFGARTEGIVSRFVLDIPENLLIPIRI</sequence>
<dbReference type="CDD" id="cd18807">
    <property type="entry name" value="SF1_C_UvrD"/>
    <property type="match status" value="1"/>
</dbReference>
<dbReference type="InterPro" id="IPR027417">
    <property type="entry name" value="P-loop_NTPase"/>
</dbReference>
<evidence type="ECO:0000313" key="15">
    <source>
        <dbReference type="Proteomes" id="UP000178068"/>
    </source>
</evidence>
<evidence type="ECO:0000256" key="6">
    <source>
        <dbReference type="ARBA" id="ARBA00023125"/>
    </source>
</evidence>
<comment type="caution">
    <text evidence="14">The sequence shown here is derived from an EMBL/GenBank/DDBJ whole genome shotgun (WGS) entry which is preliminary data.</text>
</comment>
<keyword evidence="7" id="KW-0413">Isomerase</keyword>
<name>A0A1G1WS05_9BACT</name>
<dbReference type="GO" id="GO:0005829">
    <property type="term" value="C:cytosol"/>
    <property type="evidence" value="ECO:0007669"/>
    <property type="project" value="TreeGrafter"/>
</dbReference>
<dbReference type="EC" id="5.6.2.4" evidence="9"/>
<dbReference type="Gene3D" id="1.10.486.10">
    <property type="entry name" value="PCRA, domain 4"/>
    <property type="match status" value="1"/>
</dbReference>
<evidence type="ECO:0000313" key="14">
    <source>
        <dbReference type="EMBL" id="OGY30454.1"/>
    </source>
</evidence>
<dbReference type="GO" id="GO:0033202">
    <property type="term" value="C:DNA helicase complex"/>
    <property type="evidence" value="ECO:0007669"/>
    <property type="project" value="TreeGrafter"/>
</dbReference>
<dbReference type="GO" id="GO:0000725">
    <property type="term" value="P:recombinational repair"/>
    <property type="evidence" value="ECO:0007669"/>
    <property type="project" value="TreeGrafter"/>
</dbReference>
<dbReference type="Proteomes" id="UP000178068">
    <property type="component" value="Unassembled WGS sequence"/>
</dbReference>
<dbReference type="InterPro" id="IPR014017">
    <property type="entry name" value="DNA_helicase_UvrD-like_C"/>
</dbReference>
<evidence type="ECO:0000256" key="3">
    <source>
        <dbReference type="ARBA" id="ARBA00022801"/>
    </source>
</evidence>
<dbReference type="GO" id="GO:0016887">
    <property type="term" value="F:ATP hydrolysis activity"/>
    <property type="evidence" value="ECO:0007669"/>
    <property type="project" value="RHEA"/>
</dbReference>
<dbReference type="EMBL" id="MHCZ01000003">
    <property type="protein sequence ID" value="OGY30454.1"/>
    <property type="molecule type" value="Genomic_DNA"/>
</dbReference>
<dbReference type="GO" id="GO:0003677">
    <property type="term" value="F:DNA binding"/>
    <property type="evidence" value="ECO:0007669"/>
    <property type="project" value="UniProtKB-KW"/>
</dbReference>
<keyword evidence="4 11" id="KW-0347">Helicase</keyword>
<dbReference type="InterPro" id="IPR014016">
    <property type="entry name" value="UvrD-like_ATP-bd"/>
</dbReference>
<dbReference type="PROSITE" id="PS51217">
    <property type="entry name" value="UVRD_HELICASE_CTER"/>
    <property type="match status" value="1"/>
</dbReference>
<feature type="domain" description="UvrD-like helicase C-terminal" evidence="13">
    <location>
        <begin position="279"/>
        <end position="527"/>
    </location>
</feature>
<dbReference type="CDD" id="cd17932">
    <property type="entry name" value="DEXQc_UvrD"/>
    <property type="match status" value="1"/>
</dbReference>
<keyword evidence="3 11" id="KW-0378">Hydrolase</keyword>
<proteinExistence type="inferred from homology"/>
<evidence type="ECO:0000256" key="11">
    <source>
        <dbReference type="PROSITE-ProRule" id="PRU00560"/>
    </source>
</evidence>
<dbReference type="Pfam" id="PF13361">
    <property type="entry name" value="UvrD_C"/>
    <property type="match status" value="2"/>
</dbReference>
<dbReference type="InterPro" id="IPR000212">
    <property type="entry name" value="DNA_helicase_UvrD/REP"/>
</dbReference>
<evidence type="ECO:0000256" key="8">
    <source>
        <dbReference type="ARBA" id="ARBA00034617"/>
    </source>
</evidence>
<dbReference type="STRING" id="1802603.A3F35_01890"/>
<dbReference type="InterPro" id="IPR013986">
    <property type="entry name" value="DExx_box_DNA_helicase_dom_sf"/>
</dbReference>
<dbReference type="PANTHER" id="PTHR11070">
    <property type="entry name" value="UVRD / RECB / PCRA DNA HELICASE FAMILY MEMBER"/>
    <property type="match status" value="1"/>
</dbReference>
<evidence type="ECO:0000256" key="5">
    <source>
        <dbReference type="ARBA" id="ARBA00022840"/>
    </source>
</evidence>
<feature type="binding site" evidence="11">
    <location>
        <begin position="22"/>
        <end position="29"/>
    </location>
    <ligand>
        <name>ATP</name>
        <dbReference type="ChEBI" id="CHEBI:30616"/>
    </ligand>
</feature>
<dbReference type="PROSITE" id="PS51198">
    <property type="entry name" value="UVRD_HELICASE_ATP_BIND"/>
    <property type="match status" value="1"/>
</dbReference>
<dbReference type="PANTHER" id="PTHR11070:SF2">
    <property type="entry name" value="ATP-DEPENDENT DNA HELICASE SRS2"/>
    <property type="match status" value="1"/>
</dbReference>
<dbReference type="Gene3D" id="1.10.10.160">
    <property type="match status" value="1"/>
</dbReference>
<dbReference type="FunFam" id="1.10.10.160:FF:000001">
    <property type="entry name" value="ATP-dependent DNA helicase"/>
    <property type="match status" value="1"/>
</dbReference>
<evidence type="ECO:0000256" key="4">
    <source>
        <dbReference type="ARBA" id="ARBA00022806"/>
    </source>
</evidence>
<dbReference type="Gene3D" id="3.40.50.300">
    <property type="entry name" value="P-loop containing nucleotide triphosphate hydrolases"/>
    <property type="match status" value="2"/>
</dbReference>
<gene>
    <name evidence="14" type="ORF">A3F35_01890</name>
</gene>
<dbReference type="SUPFAM" id="SSF52540">
    <property type="entry name" value="P-loop containing nucleoside triphosphate hydrolases"/>
    <property type="match status" value="1"/>
</dbReference>
<evidence type="ECO:0000259" key="13">
    <source>
        <dbReference type="PROSITE" id="PS51217"/>
    </source>
</evidence>
<evidence type="ECO:0000256" key="9">
    <source>
        <dbReference type="ARBA" id="ARBA00034808"/>
    </source>
</evidence>
<organism evidence="14 15">
    <name type="scientific">Candidatus Woykebacteria bacterium RIFCSPHIGHO2_12_FULL_45_10</name>
    <dbReference type="NCBI Taxonomy" id="1802603"/>
    <lineage>
        <taxon>Bacteria</taxon>
        <taxon>Candidatus Woykeibacteriota</taxon>
    </lineage>
</organism>
<comment type="catalytic activity">
    <reaction evidence="8">
        <text>Couples ATP hydrolysis with the unwinding of duplex DNA by translocating in the 3'-5' direction.</text>
        <dbReference type="EC" id="5.6.2.4"/>
    </reaction>
</comment>
<dbReference type="GO" id="GO:0043138">
    <property type="term" value="F:3'-5' DNA helicase activity"/>
    <property type="evidence" value="ECO:0007669"/>
    <property type="project" value="UniProtKB-EC"/>
</dbReference>
<keyword evidence="5 11" id="KW-0067">ATP-binding</keyword>
<accession>A0A1G1WS05</accession>
<dbReference type="GO" id="GO:0005524">
    <property type="term" value="F:ATP binding"/>
    <property type="evidence" value="ECO:0007669"/>
    <property type="project" value="UniProtKB-UniRule"/>
</dbReference>
<evidence type="ECO:0000256" key="2">
    <source>
        <dbReference type="ARBA" id="ARBA00022741"/>
    </source>
</evidence>
<evidence type="ECO:0000256" key="7">
    <source>
        <dbReference type="ARBA" id="ARBA00023235"/>
    </source>
</evidence>
<evidence type="ECO:0000256" key="10">
    <source>
        <dbReference type="ARBA" id="ARBA00048988"/>
    </source>
</evidence>
<comment type="similarity">
    <text evidence="1">Belongs to the helicase family. UvrD subfamily.</text>
</comment>
<keyword evidence="2 11" id="KW-0547">Nucleotide-binding</keyword>
<comment type="catalytic activity">
    <reaction evidence="10">
        <text>ATP + H2O = ADP + phosphate + H(+)</text>
        <dbReference type="Rhea" id="RHEA:13065"/>
        <dbReference type="ChEBI" id="CHEBI:15377"/>
        <dbReference type="ChEBI" id="CHEBI:15378"/>
        <dbReference type="ChEBI" id="CHEBI:30616"/>
        <dbReference type="ChEBI" id="CHEBI:43474"/>
        <dbReference type="ChEBI" id="CHEBI:456216"/>
        <dbReference type="EC" id="5.6.2.4"/>
    </reaction>
</comment>
<dbReference type="Pfam" id="PF00580">
    <property type="entry name" value="UvrD-helicase"/>
    <property type="match status" value="1"/>
</dbReference>
<dbReference type="GO" id="GO:0009314">
    <property type="term" value="P:response to radiation"/>
    <property type="evidence" value="ECO:0007669"/>
    <property type="project" value="UniProtKB-ARBA"/>
</dbReference>
<protein>
    <recommendedName>
        <fullName evidence="9">DNA 3'-5' helicase</fullName>
        <ecNumber evidence="9">5.6.2.4</ecNumber>
    </recommendedName>
</protein>
<dbReference type="AlphaFoldDB" id="A0A1G1WS05"/>